<dbReference type="InterPro" id="IPR036526">
    <property type="entry name" value="C-N_Hydrolase_sf"/>
</dbReference>
<dbReference type="NCBIfam" id="NF002730">
    <property type="entry name" value="PRK02628.1"/>
    <property type="match status" value="1"/>
</dbReference>
<dbReference type="Gene3D" id="3.40.50.620">
    <property type="entry name" value="HUPs"/>
    <property type="match status" value="1"/>
</dbReference>
<evidence type="ECO:0000256" key="9">
    <source>
        <dbReference type="RuleBase" id="RU003811"/>
    </source>
</evidence>
<protein>
    <recommendedName>
        <fullName evidence="7 8">Glutamine-dependent NAD(+) synthetase</fullName>
        <ecNumber evidence="7 8">6.3.5.1</ecNumber>
    </recommendedName>
    <alternativeName>
        <fullName evidence="7 8">NAD(+) synthase [glutamine-hydrolyzing]</fullName>
    </alternativeName>
</protein>
<dbReference type="CDD" id="cd07570">
    <property type="entry name" value="GAT_Gln-NAD-synth"/>
    <property type="match status" value="1"/>
</dbReference>
<feature type="binding site" evidence="7">
    <location>
        <position position="474"/>
    </location>
    <ligand>
        <name>ATP</name>
        <dbReference type="ChEBI" id="CHEBI:30616"/>
    </ligand>
</feature>
<comment type="similarity">
    <text evidence="2 7 8">In the C-terminal section; belongs to the NAD synthetase family.</text>
</comment>
<evidence type="ECO:0000256" key="1">
    <source>
        <dbReference type="ARBA" id="ARBA00005188"/>
    </source>
</evidence>
<feature type="active site" description="For glutaminase activity" evidence="7">
    <location>
        <position position="127"/>
    </location>
</feature>
<dbReference type="Pfam" id="PF00795">
    <property type="entry name" value="CN_hydrolase"/>
    <property type="match status" value="1"/>
</dbReference>
<dbReference type="GO" id="GO:0004359">
    <property type="term" value="F:glutaminase activity"/>
    <property type="evidence" value="ECO:0007669"/>
    <property type="project" value="InterPro"/>
</dbReference>
<dbReference type="InterPro" id="IPR003010">
    <property type="entry name" value="C-N_Hydrolase"/>
</dbReference>
<dbReference type="PANTHER" id="PTHR23090">
    <property type="entry name" value="NH 3 /GLUTAMINE-DEPENDENT NAD + SYNTHETASE"/>
    <property type="match status" value="1"/>
</dbReference>
<feature type="active site" description="Proton acceptor; for glutaminase activity" evidence="7">
    <location>
        <position position="57"/>
    </location>
</feature>
<dbReference type="EMBL" id="CACRUE010000026">
    <property type="protein sequence ID" value="VYU11317.1"/>
    <property type="molecule type" value="Genomic_DNA"/>
</dbReference>
<dbReference type="PIRSF" id="PIRSF006630">
    <property type="entry name" value="NADS_GAT"/>
    <property type="match status" value="1"/>
</dbReference>
<name>A0A6N3CBL5_9FIRM</name>
<feature type="binding site" evidence="7">
    <location>
        <position position="479"/>
    </location>
    <ligand>
        <name>deamido-NAD(+)</name>
        <dbReference type="ChEBI" id="CHEBI:58437"/>
        <note>ligand shared between two neighboring subunits</note>
    </ligand>
</feature>
<dbReference type="AlphaFoldDB" id="A0A6N3CBL5"/>
<dbReference type="PROSITE" id="PS50263">
    <property type="entry name" value="CN_HYDROLASE"/>
    <property type="match status" value="1"/>
</dbReference>
<dbReference type="GO" id="GO:0005737">
    <property type="term" value="C:cytoplasm"/>
    <property type="evidence" value="ECO:0007669"/>
    <property type="project" value="InterPro"/>
</dbReference>
<dbReference type="GO" id="GO:0009435">
    <property type="term" value="P:NAD+ biosynthetic process"/>
    <property type="evidence" value="ECO:0007669"/>
    <property type="project" value="UniProtKB-UniRule"/>
</dbReference>
<accession>A0A6N3CBL5</accession>
<comment type="catalytic activity">
    <reaction evidence="7 8">
        <text>deamido-NAD(+) + L-glutamine + ATP + H2O = L-glutamate + AMP + diphosphate + NAD(+) + H(+)</text>
        <dbReference type="Rhea" id="RHEA:24384"/>
        <dbReference type="ChEBI" id="CHEBI:15377"/>
        <dbReference type="ChEBI" id="CHEBI:15378"/>
        <dbReference type="ChEBI" id="CHEBI:29985"/>
        <dbReference type="ChEBI" id="CHEBI:30616"/>
        <dbReference type="ChEBI" id="CHEBI:33019"/>
        <dbReference type="ChEBI" id="CHEBI:57540"/>
        <dbReference type="ChEBI" id="CHEBI:58359"/>
        <dbReference type="ChEBI" id="CHEBI:58437"/>
        <dbReference type="ChEBI" id="CHEBI:456215"/>
        <dbReference type="EC" id="6.3.5.1"/>
    </reaction>
</comment>
<evidence type="ECO:0000313" key="11">
    <source>
        <dbReference type="EMBL" id="VYU11317.1"/>
    </source>
</evidence>
<dbReference type="InterPro" id="IPR014445">
    <property type="entry name" value="Gln-dep_NAD_synthase"/>
</dbReference>
<dbReference type="InterPro" id="IPR003694">
    <property type="entry name" value="NAD_synthase"/>
</dbReference>
<evidence type="ECO:0000259" key="10">
    <source>
        <dbReference type="PROSITE" id="PS50263"/>
    </source>
</evidence>
<dbReference type="SUPFAM" id="SSF52402">
    <property type="entry name" value="Adenine nucleotide alpha hydrolases-like"/>
    <property type="match status" value="1"/>
</dbReference>
<dbReference type="GO" id="GO:0003952">
    <property type="term" value="F:NAD+ synthase (glutamine-hydrolyzing) activity"/>
    <property type="evidence" value="ECO:0007669"/>
    <property type="project" value="UniProtKB-UniRule"/>
</dbReference>
<feature type="binding site" evidence="7">
    <location>
        <position position="215"/>
    </location>
    <ligand>
        <name>L-glutamine</name>
        <dbReference type="ChEBI" id="CHEBI:58359"/>
    </ligand>
</feature>
<dbReference type="InterPro" id="IPR022310">
    <property type="entry name" value="NAD/GMP_synthase"/>
</dbReference>
<comment type="function">
    <text evidence="7">Catalyzes the ATP-dependent amidation of deamido-NAD to form NAD. Uses L-glutamine as a nitrogen source.</text>
</comment>
<dbReference type="HAMAP" id="MF_02090">
    <property type="entry name" value="NadE_glutamine_dep"/>
    <property type="match status" value="1"/>
</dbReference>
<dbReference type="SUPFAM" id="SSF56317">
    <property type="entry name" value="Carbon-nitrogen hydrolase"/>
    <property type="match status" value="1"/>
</dbReference>
<dbReference type="Pfam" id="PF02540">
    <property type="entry name" value="NAD_synthase"/>
    <property type="match status" value="1"/>
</dbReference>
<evidence type="ECO:0000256" key="7">
    <source>
        <dbReference type="HAMAP-Rule" id="MF_02090"/>
    </source>
</evidence>
<feature type="binding site" evidence="7">
    <location>
        <position position="209"/>
    </location>
    <ligand>
        <name>L-glutamine</name>
        <dbReference type="ChEBI" id="CHEBI:58359"/>
    </ligand>
</feature>
<dbReference type="NCBIfam" id="TIGR00552">
    <property type="entry name" value="nadE"/>
    <property type="match status" value="1"/>
</dbReference>
<keyword evidence="5 7" id="KW-0067">ATP-binding</keyword>
<comment type="pathway">
    <text evidence="1 7 8">Cofactor biosynthesis; NAD(+) biosynthesis; NAD(+) from deamido-NAD(+) (L-Gln route): step 1/1.</text>
</comment>
<dbReference type="CDD" id="cd00553">
    <property type="entry name" value="NAD_synthase"/>
    <property type="match status" value="1"/>
</dbReference>
<feature type="binding site" evidence="7">
    <location>
        <position position="620"/>
    </location>
    <ligand>
        <name>deamido-NAD(+)</name>
        <dbReference type="ChEBI" id="CHEBI:58437"/>
        <note>ligand shared between two neighboring subunits</note>
    </ligand>
</feature>
<dbReference type="Gene3D" id="3.60.110.10">
    <property type="entry name" value="Carbon-nitrogen hydrolase"/>
    <property type="match status" value="1"/>
</dbReference>
<proteinExistence type="inferred from homology"/>
<keyword evidence="4 7" id="KW-0547">Nucleotide-binding</keyword>
<feature type="binding site" evidence="7">
    <location>
        <begin position="364"/>
        <end position="371"/>
    </location>
    <ligand>
        <name>ATP</name>
        <dbReference type="ChEBI" id="CHEBI:30616"/>
    </ligand>
</feature>
<evidence type="ECO:0000256" key="8">
    <source>
        <dbReference type="PIRNR" id="PIRNR006630"/>
    </source>
</evidence>
<feature type="binding site" evidence="7">
    <location>
        <begin position="484"/>
        <end position="487"/>
    </location>
    <ligand>
        <name>deamido-NAD(+)</name>
        <dbReference type="ChEBI" id="CHEBI:58437"/>
        <note>ligand shared between two neighboring subunits</note>
    </ligand>
</feature>
<dbReference type="GO" id="GO:0005524">
    <property type="term" value="F:ATP binding"/>
    <property type="evidence" value="ECO:0007669"/>
    <property type="project" value="UniProtKB-UniRule"/>
</dbReference>
<dbReference type="GO" id="GO:0008795">
    <property type="term" value="F:NAD+ synthase activity"/>
    <property type="evidence" value="ECO:0007669"/>
    <property type="project" value="UniProtKB-UniRule"/>
</dbReference>
<evidence type="ECO:0000256" key="5">
    <source>
        <dbReference type="ARBA" id="ARBA00022840"/>
    </source>
</evidence>
<dbReference type="EC" id="6.3.5.1" evidence="7 8"/>
<feature type="active site" description="Nucleophile; for glutaminase activity" evidence="7">
    <location>
        <position position="182"/>
    </location>
</feature>
<keyword evidence="6 7" id="KW-0520">NAD</keyword>
<feature type="domain" description="CN hydrolase" evidence="10">
    <location>
        <begin position="10"/>
        <end position="281"/>
    </location>
</feature>
<evidence type="ECO:0000256" key="3">
    <source>
        <dbReference type="ARBA" id="ARBA00022598"/>
    </source>
</evidence>
<dbReference type="PANTHER" id="PTHR23090:SF9">
    <property type="entry name" value="GLUTAMINE-DEPENDENT NAD(+) SYNTHETASE"/>
    <property type="match status" value="1"/>
</dbReference>
<reference evidence="11" key="1">
    <citation type="submission" date="2019-11" db="EMBL/GenBank/DDBJ databases">
        <authorList>
            <person name="Feng L."/>
        </authorList>
    </citation>
    <scope>NUCLEOTIDE SEQUENCE</scope>
    <source>
        <strain evidence="11">IbartlettiiLFYP30</strain>
    </source>
</reference>
<dbReference type="InterPro" id="IPR041856">
    <property type="entry name" value="NAD+_synth_C"/>
</dbReference>
<dbReference type="UniPathway" id="UPA00253">
    <property type="reaction ID" value="UER00334"/>
</dbReference>
<organism evidence="11">
    <name type="scientific">Intestinibacter bartlettii</name>
    <dbReference type="NCBI Taxonomy" id="261299"/>
    <lineage>
        <taxon>Bacteria</taxon>
        <taxon>Bacillati</taxon>
        <taxon>Bacillota</taxon>
        <taxon>Clostridia</taxon>
        <taxon>Peptostreptococcales</taxon>
        <taxon>Peptostreptococcaceae</taxon>
        <taxon>Intestinibacter</taxon>
    </lineage>
</organism>
<evidence type="ECO:0000256" key="4">
    <source>
        <dbReference type="ARBA" id="ARBA00022741"/>
    </source>
</evidence>
<feature type="binding site" evidence="7">
    <location>
        <position position="450"/>
    </location>
    <ligand>
        <name>deamido-NAD(+)</name>
        <dbReference type="ChEBI" id="CHEBI:58437"/>
        <note>ligand shared between two neighboring subunits</note>
    </ligand>
</feature>
<evidence type="ECO:0000256" key="6">
    <source>
        <dbReference type="ARBA" id="ARBA00023027"/>
    </source>
</evidence>
<evidence type="ECO:0000256" key="2">
    <source>
        <dbReference type="ARBA" id="ARBA00007145"/>
    </source>
</evidence>
<feature type="binding site" evidence="7">
    <location>
        <position position="133"/>
    </location>
    <ligand>
        <name>L-glutamine</name>
        <dbReference type="ChEBI" id="CHEBI:58359"/>
    </ligand>
</feature>
<dbReference type="Gene3D" id="1.10.10.1140">
    <property type="entry name" value="Glutamine-dependent NAD+ synthetase, C-terminal domain"/>
    <property type="match status" value="1"/>
</dbReference>
<dbReference type="RefSeq" id="WP_024038121.1">
    <property type="nucleotide sequence ID" value="NZ_CACRUE010000026.1"/>
</dbReference>
<dbReference type="InterPro" id="IPR014729">
    <property type="entry name" value="Rossmann-like_a/b/a_fold"/>
</dbReference>
<gene>
    <name evidence="11" type="primary">nadE_1</name>
    <name evidence="7" type="synonym">nadE</name>
    <name evidence="11" type="ORF">IBLFYP30_01767</name>
</gene>
<sequence length="665" mass="74758">MNNLLNHGIVEVATLIPNEVKIANPKFNVDEMLRLLDNVIEENKLGKRQTRVVVYPELCVTGYTCHDLFNQHTLIKRAYDEMLRFAKLSNKEYSPLIFIGMPIRKDNQLFNCAVAIHKGEIIGVVPKTFIPNYSEFYEGRYFASSVNRVDDQIVIDGKTVPFTPNLLIEDTLTGAVVSAEVCEDVWVPIPPSKHHCLHGANIIVNLSASNETIGKSKYREDLVKMQSATSNCGYVYASASRGESTTDTVFSGHSLIADCGAIVGESKFLEDIEITYGEIDIENCENDRTKTTSFMTNVYKQKYERVCIETFAPVTDEFISNREISILPFVPHNIDERATEILKLQAAGLAGRLKKINCESVVIGISGGLDSTLALIVAVEAFNINGYDKKGIHAITMPCYGTTDRTLNNARRLMEILEVTSYEINIKDACEQHYKDIGYDKSKLDVTFENVQARERTQILMDVSNKIGSLVVGTGDLSELALGWCTYNGDQMSMYGVNASIPKTLVRGILESYAEHHEGLKDVLLDICDTPVSPELLPPNEDGTIKQKTEDKIGSYVVHDFILYYMLRHGFGPKKIFDLYVNAKTMHEKNIGVKEPVVDKQELLKNMDIFYNRFWTQQFKRSCMPDGVKVGSVSLSPRGDWRMASDACQGIWLDELKDLKEKYCK</sequence>
<keyword evidence="3 7" id="KW-0436">Ligase</keyword>
<comment type="similarity">
    <text evidence="9">Belongs to the NAD synthetase family.</text>
</comment>